<protein>
    <submittedName>
        <fullName evidence="2">Uncharacterized protein</fullName>
    </submittedName>
</protein>
<organism evidence="2 3">
    <name type="scientific">Agrococcus versicolor</name>
    <dbReference type="NCBI Taxonomy" id="501482"/>
    <lineage>
        <taxon>Bacteria</taxon>
        <taxon>Bacillati</taxon>
        <taxon>Actinomycetota</taxon>
        <taxon>Actinomycetes</taxon>
        <taxon>Micrococcales</taxon>
        <taxon>Microbacteriaceae</taxon>
        <taxon>Agrococcus</taxon>
    </lineage>
</organism>
<feature type="region of interest" description="Disordered" evidence="1">
    <location>
        <begin position="58"/>
        <end position="111"/>
    </location>
</feature>
<comment type="caution">
    <text evidence="2">The sequence shown here is derived from an EMBL/GenBank/DDBJ whole genome shotgun (WGS) entry which is preliminary data.</text>
</comment>
<sequence>MTDAQRSDAIGLGEVAVTVWSIAKWPVLWLWIVNLALLLGAEFDAELERGRQLQGGIEAEDELQLPPRDTRQIEKQEQKRRRLVDEGYRLRRRRGSHGERHDRDHDRDDRG</sequence>
<accession>A0ABP5MNI7</accession>
<evidence type="ECO:0000313" key="2">
    <source>
        <dbReference type="EMBL" id="GAA2176166.1"/>
    </source>
</evidence>
<feature type="compositionally biased region" description="Basic and acidic residues" evidence="1">
    <location>
        <begin position="96"/>
        <end position="111"/>
    </location>
</feature>
<name>A0ABP5MNI7_9MICO</name>
<dbReference type="EMBL" id="BAAAQT010000008">
    <property type="protein sequence ID" value="GAA2176166.1"/>
    <property type="molecule type" value="Genomic_DNA"/>
</dbReference>
<reference evidence="3" key="1">
    <citation type="journal article" date="2019" name="Int. J. Syst. Evol. Microbiol.">
        <title>The Global Catalogue of Microorganisms (GCM) 10K type strain sequencing project: providing services to taxonomists for standard genome sequencing and annotation.</title>
        <authorList>
            <consortium name="The Broad Institute Genomics Platform"/>
            <consortium name="The Broad Institute Genome Sequencing Center for Infectious Disease"/>
            <person name="Wu L."/>
            <person name="Ma J."/>
        </authorList>
    </citation>
    <scope>NUCLEOTIDE SEQUENCE [LARGE SCALE GENOMIC DNA]</scope>
    <source>
        <strain evidence="3">JCM 16026</strain>
    </source>
</reference>
<evidence type="ECO:0000313" key="3">
    <source>
        <dbReference type="Proteomes" id="UP001501599"/>
    </source>
</evidence>
<dbReference type="Proteomes" id="UP001501599">
    <property type="component" value="Unassembled WGS sequence"/>
</dbReference>
<gene>
    <name evidence="2" type="ORF">GCM10009846_28870</name>
</gene>
<keyword evidence="3" id="KW-1185">Reference proteome</keyword>
<proteinExistence type="predicted"/>
<evidence type="ECO:0000256" key="1">
    <source>
        <dbReference type="SAM" id="MobiDB-lite"/>
    </source>
</evidence>
<feature type="compositionally biased region" description="Basic and acidic residues" evidence="1">
    <location>
        <begin position="68"/>
        <end position="89"/>
    </location>
</feature>